<accession>A0ABV5LH74</accession>
<evidence type="ECO:0000313" key="2">
    <source>
        <dbReference type="EMBL" id="MFB9351229.1"/>
    </source>
</evidence>
<reference evidence="2 3" key="1">
    <citation type="submission" date="2024-09" db="EMBL/GenBank/DDBJ databases">
        <authorList>
            <person name="Sun Q."/>
            <person name="Mori K."/>
        </authorList>
    </citation>
    <scope>NUCLEOTIDE SEQUENCE [LARGE SCALE GENOMIC DNA]</scope>
    <source>
        <strain evidence="2 3">JCM 9767</strain>
    </source>
</reference>
<proteinExistence type="predicted"/>
<evidence type="ECO:0000256" key="1">
    <source>
        <dbReference type="SAM" id="MobiDB-lite"/>
    </source>
</evidence>
<gene>
    <name evidence="2" type="ORF">ACFFUA_27970</name>
</gene>
<comment type="caution">
    <text evidence="2">The sequence shown here is derived from an EMBL/GenBank/DDBJ whole genome shotgun (WGS) entry which is preliminary data.</text>
</comment>
<dbReference type="RefSeq" id="WP_380956581.1">
    <property type="nucleotide sequence ID" value="NZ_JBHMDI010000107.1"/>
</dbReference>
<dbReference type="Proteomes" id="UP001589753">
    <property type="component" value="Unassembled WGS sequence"/>
</dbReference>
<feature type="region of interest" description="Disordered" evidence="1">
    <location>
        <begin position="1"/>
        <end position="25"/>
    </location>
</feature>
<evidence type="ECO:0000313" key="3">
    <source>
        <dbReference type="Proteomes" id="UP001589753"/>
    </source>
</evidence>
<keyword evidence="3" id="KW-1185">Reference proteome</keyword>
<organism evidence="2 3">
    <name type="scientific">Streptomyces heliomycini</name>
    <dbReference type="NCBI Taxonomy" id="284032"/>
    <lineage>
        <taxon>Bacteria</taxon>
        <taxon>Bacillati</taxon>
        <taxon>Actinomycetota</taxon>
        <taxon>Actinomycetes</taxon>
        <taxon>Kitasatosporales</taxon>
        <taxon>Streptomycetaceae</taxon>
        <taxon>Streptomyces</taxon>
    </lineage>
</organism>
<sequence length="48" mass="5066">MRRENLSPGSAHSRADTAPFDAGAVTTRTFDIPELRGVPGSGGAIRIR</sequence>
<dbReference type="EMBL" id="JBHMDI010000107">
    <property type="protein sequence ID" value="MFB9351229.1"/>
    <property type="molecule type" value="Genomic_DNA"/>
</dbReference>
<protein>
    <submittedName>
        <fullName evidence="2">Uncharacterized protein</fullName>
    </submittedName>
</protein>
<name>A0ABV5LH74_9ACTN</name>